<keyword evidence="4" id="KW-0378">Hydrolase</keyword>
<dbReference type="Proteomes" id="UP000039865">
    <property type="component" value="Unassembled WGS sequence"/>
</dbReference>
<gene>
    <name evidence="9" type="primary">Contig12589.g13429</name>
    <name evidence="9" type="ORF">STYLEM_5594</name>
</gene>
<accession>A0A078A2X4</accession>
<feature type="active site" evidence="5">
    <location>
        <position position="301"/>
    </location>
</feature>
<dbReference type="AlphaFoldDB" id="A0A078A2X4"/>
<protein>
    <submittedName>
        <fullName evidence="9">Eukaryotic aspartyl protease family protein</fullName>
    </submittedName>
</protein>
<evidence type="ECO:0000256" key="7">
    <source>
        <dbReference type="SAM" id="SignalP"/>
    </source>
</evidence>
<dbReference type="OrthoDB" id="2747330at2759"/>
<dbReference type="SUPFAM" id="SSF50630">
    <property type="entry name" value="Acid proteases"/>
    <property type="match status" value="1"/>
</dbReference>
<name>A0A078A2X4_STYLE</name>
<dbReference type="CDD" id="cd05471">
    <property type="entry name" value="pepsin_like"/>
    <property type="match status" value="1"/>
</dbReference>
<dbReference type="InterPro" id="IPR033121">
    <property type="entry name" value="PEPTIDASE_A1"/>
</dbReference>
<dbReference type="InterPro" id="IPR021109">
    <property type="entry name" value="Peptidase_aspartic_dom_sf"/>
</dbReference>
<keyword evidence="7" id="KW-0732">Signal</keyword>
<evidence type="ECO:0000256" key="3">
    <source>
        <dbReference type="ARBA" id="ARBA00022750"/>
    </source>
</evidence>
<dbReference type="GO" id="GO:0004190">
    <property type="term" value="F:aspartic-type endopeptidase activity"/>
    <property type="evidence" value="ECO:0007669"/>
    <property type="project" value="UniProtKB-KW"/>
</dbReference>
<feature type="active site" evidence="5">
    <location>
        <position position="107"/>
    </location>
</feature>
<evidence type="ECO:0000256" key="4">
    <source>
        <dbReference type="ARBA" id="ARBA00022801"/>
    </source>
</evidence>
<keyword evidence="3" id="KW-0064">Aspartyl protease</keyword>
<feature type="chain" id="PRO_5001729133" evidence="7">
    <location>
        <begin position="23"/>
        <end position="508"/>
    </location>
</feature>
<dbReference type="InterPro" id="IPR001461">
    <property type="entry name" value="Aspartic_peptidase_A1"/>
</dbReference>
<dbReference type="InParanoid" id="A0A078A2X4"/>
<evidence type="ECO:0000256" key="1">
    <source>
        <dbReference type="ARBA" id="ARBA00007447"/>
    </source>
</evidence>
<dbReference type="PANTHER" id="PTHR47966">
    <property type="entry name" value="BETA-SITE APP-CLEAVING ENZYME, ISOFORM A-RELATED"/>
    <property type="match status" value="1"/>
</dbReference>
<evidence type="ECO:0000256" key="2">
    <source>
        <dbReference type="ARBA" id="ARBA00022670"/>
    </source>
</evidence>
<feature type="transmembrane region" description="Helical" evidence="6">
    <location>
        <begin position="436"/>
        <end position="457"/>
    </location>
</feature>
<feature type="signal peptide" evidence="7">
    <location>
        <begin position="1"/>
        <end position="22"/>
    </location>
</feature>
<evidence type="ECO:0000313" key="9">
    <source>
        <dbReference type="EMBL" id="CDW76633.1"/>
    </source>
</evidence>
<dbReference type="InterPro" id="IPR034164">
    <property type="entry name" value="Pepsin-like_dom"/>
</dbReference>
<evidence type="ECO:0000313" key="10">
    <source>
        <dbReference type="Proteomes" id="UP000039865"/>
    </source>
</evidence>
<proteinExistence type="inferred from homology"/>
<feature type="domain" description="Peptidase A1" evidence="8">
    <location>
        <begin position="89"/>
        <end position="419"/>
    </location>
</feature>
<keyword evidence="6" id="KW-1133">Transmembrane helix</keyword>
<evidence type="ECO:0000256" key="5">
    <source>
        <dbReference type="PIRSR" id="PIRSR601461-1"/>
    </source>
</evidence>
<dbReference type="OMA" id="ARISNHK"/>
<dbReference type="Pfam" id="PF00026">
    <property type="entry name" value="Asp"/>
    <property type="match status" value="1"/>
</dbReference>
<dbReference type="PROSITE" id="PS51767">
    <property type="entry name" value="PEPTIDASE_A1"/>
    <property type="match status" value="1"/>
</dbReference>
<reference evidence="9 10" key="1">
    <citation type="submission" date="2014-06" db="EMBL/GenBank/DDBJ databases">
        <authorList>
            <person name="Swart Estienne"/>
        </authorList>
    </citation>
    <scope>NUCLEOTIDE SEQUENCE [LARGE SCALE GENOMIC DNA]</scope>
    <source>
        <strain evidence="9 10">130c</strain>
    </source>
</reference>
<dbReference type="Gene3D" id="2.40.70.10">
    <property type="entry name" value="Acid Proteases"/>
    <property type="match status" value="2"/>
</dbReference>
<keyword evidence="2 9" id="KW-0645">Protease</keyword>
<keyword evidence="6" id="KW-0472">Membrane</keyword>
<comment type="similarity">
    <text evidence="1">Belongs to the peptidase A1 family.</text>
</comment>
<dbReference type="PANTHER" id="PTHR47966:SF51">
    <property type="entry name" value="BETA-SITE APP-CLEAVING ENZYME, ISOFORM A-RELATED"/>
    <property type="match status" value="1"/>
</dbReference>
<keyword evidence="6" id="KW-0812">Transmembrane</keyword>
<evidence type="ECO:0000259" key="8">
    <source>
        <dbReference type="PROSITE" id="PS51767"/>
    </source>
</evidence>
<evidence type="ECO:0000256" key="6">
    <source>
        <dbReference type="SAM" id="Phobius"/>
    </source>
</evidence>
<dbReference type="EMBL" id="CCKQ01005409">
    <property type="protein sequence ID" value="CDW76633.1"/>
    <property type="molecule type" value="Genomic_DNA"/>
</dbReference>
<sequence>MSSNTLISNKFLIFFAIQICLGQSQFSFYGIDEELVQQSKIYLKQQQIFSFQIKVIRVRGTSKSKQLFILIDIERSFVFDLSYSSQNEYLSQIVIGSENIQNQISFDTTLQNYLYVKSKDCLNCTYNNPEEPQYDPIASTSHDSEDEHQHIKSSGKYRFNSKTFIDDVSIDQGLQLQAKQIKFEVVDTFNDLVLQQFHTNSILGLAPSRLHDENQFIYQLKQKQLIDQKIVSLLIGNDSIKSTIEIGGYNQSLLLQGDQQKGYGLHWIKTISDNQWQFEIQEIYYGGFSFYNSFLTLSILDSAQPYIIMPNKTFQVFLGMIKKIDENVKCLDEICKIHRPCESFAKRLDPIRLQLDDFNMFGIPAQEYLIQDRENSSQCILGLTTNQYVTQQNTFILGHVFMRLFYTVLDFENNKIGLGLHLNSGGYVEPVKSYRIYMIILIIIVVLLMVLAALLGFKMYKQRQIKRLAENEARILKSNSMNAAAASELSHIHRQSLLEGRSSNLNKY</sequence>
<keyword evidence="10" id="KW-1185">Reference proteome</keyword>
<dbReference type="GO" id="GO:0006508">
    <property type="term" value="P:proteolysis"/>
    <property type="evidence" value="ECO:0007669"/>
    <property type="project" value="UniProtKB-KW"/>
</dbReference>
<organism evidence="9 10">
    <name type="scientific">Stylonychia lemnae</name>
    <name type="common">Ciliate</name>
    <dbReference type="NCBI Taxonomy" id="5949"/>
    <lineage>
        <taxon>Eukaryota</taxon>
        <taxon>Sar</taxon>
        <taxon>Alveolata</taxon>
        <taxon>Ciliophora</taxon>
        <taxon>Intramacronucleata</taxon>
        <taxon>Spirotrichea</taxon>
        <taxon>Stichotrichia</taxon>
        <taxon>Sporadotrichida</taxon>
        <taxon>Oxytrichidae</taxon>
        <taxon>Stylonychinae</taxon>
        <taxon>Stylonychia</taxon>
    </lineage>
</organism>